<dbReference type="PANTHER" id="PTHR10030">
    <property type="entry name" value="ALPHA-L-FUCOSIDASE"/>
    <property type="match status" value="1"/>
</dbReference>
<evidence type="ECO:0000313" key="9">
    <source>
        <dbReference type="EMBL" id="KAA5503850.1"/>
    </source>
</evidence>
<evidence type="ECO:0000256" key="5">
    <source>
        <dbReference type="ARBA" id="ARBA00023295"/>
    </source>
</evidence>
<evidence type="ECO:0000259" key="7">
    <source>
        <dbReference type="Pfam" id="PF01120"/>
    </source>
</evidence>
<evidence type="ECO:0000256" key="4">
    <source>
        <dbReference type="ARBA" id="ARBA00022801"/>
    </source>
</evidence>
<dbReference type="Proteomes" id="UP000095657">
    <property type="component" value="Unassembled WGS sequence"/>
</dbReference>
<dbReference type="Pfam" id="PF01120">
    <property type="entry name" value="Alpha_L_fucos"/>
    <property type="match status" value="1"/>
</dbReference>
<evidence type="ECO:0000256" key="1">
    <source>
        <dbReference type="ARBA" id="ARBA00007951"/>
    </source>
</evidence>
<dbReference type="PANTHER" id="PTHR10030:SF37">
    <property type="entry name" value="ALPHA-L-FUCOSIDASE-RELATED"/>
    <property type="match status" value="1"/>
</dbReference>
<dbReference type="Gene3D" id="2.60.120.260">
    <property type="entry name" value="Galactose-binding domain-like"/>
    <property type="match status" value="1"/>
</dbReference>
<name>A0A174FLV2_9BACE</name>
<keyword evidence="5 8" id="KW-0326">Glycosidase</keyword>
<evidence type="ECO:0000313" key="8">
    <source>
        <dbReference type="EMBL" id="CUO50487.1"/>
    </source>
</evidence>
<dbReference type="Proteomes" id="UP000368418">
    <property type="component" value="Unassembled WGS sequence"/>
</dbReference>
<accession>A0A174FLV2</accession>
<evidence type="ECO:0000256" key="2">
    <source>
        <dbReference type="ARBA" id="ARBA00012662"/>
    </source>
</evidence>
<evidence type="ECO:0000313" key="10">
    <source>
        <dbReference type="Proteomes" id="UP000095657"/>
    </source>
</evidence>
<dbReference type="SMART" id="SM00812">
    <property type="entry name" value="Alpha_L_fucos"/>
    <property type="match status" value="1"/>
</dbReference>
<keyword evidence="3 6" id="KW-0732">Signal</keyword>
<keyword evidence="4 8" id="KW-0378">Hydrolase</keyword>
<reference evidence="9 11" key="2">
    <citation type="journal article" date="2019" name="Nat. Med.">
        <title>A library of human gut bacterial isolates paired with longitudinal multiomics data enables mechanistic microbiome research.</title>
        <authorList>
            <person name="Poyet M."/>
            <person name="Groussin M."/>
            <person name="Gibbons S.M."/>
            <person name="Avila-Pacheco J."/>
            <person name="Jiang X."/>
            <person name="Kearney S.M."/>
            <person name="Perrotta A.R."/>
            <person name="Berdy B."/>
            <person name="Zhao S."/>
            <person name="Lieberman T.D."/>
            <person name="Swanson P.K."/>
            <person name="Smith M."/>
            <person name="Roesemann S."/>
            <person name="Alexander J.E."/>
            <person name="Rich S.A."/>
            <person name="Livny J."/>
            <person name="Vlamakis H."/>
            <person name="Clish C."/>
            <person name="Bullock K."/>
            <person name="Deik A."/>
            <person name="Scott J."/>
            <person name="Pierce K.A."/>
            <person name="Xavier R.J."/>
            <person name="Alm E.J."/>
        </authorList>
    </citation>
    <scope>NUCLEOTIDE SEQUENCE [LARGE SCALE GENOMIC DNA]</scope>
    <source>
        <strain evidence="9 11">BIOML-A19</strain>
    </source>
</reference>
<dbReference type="AlphaFoldDB" id="A0A174FLV2"/>
<feature type="domain" description="Glycoside hydrolase family 29 N-terminal" evidence="7">
    <location>
        <begin position="34"/>
        <end position="352"/>
    </location>
</feature>
<dbReference type="SUPFAM" id="SSF51445">
    <property type="entry name" value="(Trans)glycosidases"/>
    <property type="match status" value="1"/>
</dbReference>
<dbReference type="GO" id="GO:0016139">
    <property type="term" value="P:glycoside catabolic process"/>
    <property type="evidence" value="ECO:0007669"/>
    <property type="project" value="TreeGrafter"/>
</dbReference>
<dbReference type="GO" id="GO:0006004">
    <property type="term" value="P:fucose metabolic process"/>
    <property type="evidence" value="ECO:0007669"/>
    <property type="project" value="TreeGrafter"/>
</dbReference>
<dbReference type="InterPro" id="IPR017853">
    <property type="entry name" value="GH"/>
</dbReference>
<dbReference type="EMBL" id="CZAI01000001">
    <property type="protein sequence ID" value="CUO50487.1"/>
    <property type="molecule type" value="Genomic_DNA"/>
</dbReference>
<dbReference type="InterPro" id="IPR000933">
    <property type="entry name" value="Glyco_hydro_29"/>
</dbReference>
<dbReference type="GO" id="GO:0004560">
    <property type="term" value="F:alpha-L-fucosidase activity"/>
    <property type="evidence" value="ECO:0007669"/>
    <property type="project" value="UniProtKB-EC"/>
</dbReference>
<dbReference type="STRING" id="47678.ERS852494_00049"/>
<proteinExistence type="inferred from homology"/>
<dbReference type="RefSeq" id="WP_055169516.1">
    <property type="nucleotide sequence ID" value="NZ_CACRTB010000007.1"/>
</dbReference>
<comment type="similarity">
    <text evidence="1">Belongs to the glycosyl hydrolase 29 family.</text>
</comment>
<dbReference type="InterPro" id="IPR057739">
    <property type="entry name" value="Glyco_hydro_29_N"/>
</dbReference>
<feature type="signal peptide" evidence="6">
    <location>
        <begin position="1"/>
        <end position="22"/>
    </location>
</feature>
<evidence type="ECO:0000313" key="11">
    <source>
        <dbReference type="Proteomes" id="UP000368418"/>
    </source>
</evidence>
<gene>
    <name evidence="8" type="ORF">ERS852494_00049</name>
    <name evidence="9" type="ORF">F2Y31_00965</name>
</gene>
<dbReference type="EC" id="3.2.1.51" evidence="2"/>
<evidence type="ECO:0000256" key="3">
    <source>
        <dbReference type="ARBA" id="ARBA00022729"/>
    </source>
</evidence>
<organism evidence="8 10">
    <name type="scientific">Bacteroides caccae</name>
    <dbReference type="NCBI Taxonomy" id="47678"/>
    <lineage>
        <taxon>Bacteria</taxon>
        <taxon>Pseudomonadati</taxon>
        <taxon>Bacteroidota</taxon>
        <taxon>Bacteroidia</taxon>
        <taxon>Bacteroidales</taxon>
        <taxon>Bacteroidaceae</taxon>
        <taxon>Bacteroides</taxon>
    </lineage>
</organism>
<dbReference type="GO" id="GO:0005764">
    <property type="term" value="C:lysosome"/>
    <property type="evidence" value="ECO:0007669"/>
    <property type="project" value="TreeGrafter"/>
</dbReference>
<evidence type="ECO:0000256" key="6">
    <source>
        <dbReference type="SAM" id="SignalP"/>
    </source>
</evidence>
<feature type="chain" id="PRO_5041795127" description="alpha-L-fucosidase" evidence="6">
    <location>
        <begin position="23"/>
        <end position="452"/>
    </location>
</feature>
<dbReference type="EMBL" id="VVYD01000001">
    <property type="protein sequence ID" value="KAA5503850.1"/>
    <property type="molecule type" value="Genomic_DNA"/>
</dbReference>
<sequence>MKTFIQCIIFAILTFTSPFLDAQEKIIACPNELQQEWANAEIGVIIHFDMPVFHPDYNWRQFGTHPSPSTFNPSSLDTDQWIHTAKSLGAKYAVLVAKHCSGFSLWPTTAHEYSIKNSPYKNGKGDIVAEFVASCRKYGIKPGIYASTTANGFLHVDNPGLVKKGSPVTQEEYNKIVETQLTELWSNYGKLFEIWFDGGVLSQQNGGADILTLIQRLQPNSIAFQGPYGYPNLIRWVGNEEGNSPYPCWATADATTSADGVQKIKGLYGNPHGNYWCPGEADFTLRRNDSFQGGWFWRANEDHLIFSTDELLLKYETSVGRNTNMLLGLVIDKNGLVPDADVKRAKEFGDIIRKTFSKPIRKISGKGYELSIRLNKETNISRIVLSEDIAFGERVLKYKLKGLCNGKWIQLSEGSCIGHKRIEHFPTHSLSVVKLEIEEAKDNPVIKSFAIY</sequence>
<dbReference type="Gene3D" id="3.20.20.80">
    <property type="entry name" value="Glycosidases"/>
    <property type="match status" value="1"/>
</dbReference>
<protein>
    <recommendedName>
        <fullName evidence="2">alpha-L-fucosidase</fullName>
        <ecNumber evidence="2">3.2.1.51</ecNumber>
    </recommendedName>
</protein>
<reference evidence="8 10" key="1">
    <citation type="submission" date="2015-09" db="EMBL/GenBank/DDBJ databases">
        <authorList>
            <consortium name="Pathogen Informatics"/>
        </authorList>
    </citation>
    <scope>NUCLEOTIDE SEQUENCE [LARGE SCALE GENOMIC DNA]</scope>
    <source>
        <strain evidence="8 10">2789STDY5834880</strain>
    </source>
</reference>